<name>A0A8H3E7E9_9AGAM</name>
<evidence type="ECO:0000313" key="3">
    <source>
        <dbReference type="Proteomes" id="UP000663827"/>
    </source>
</evidence>
<evidence type="ECO:0000256" key="1">
    <source>
        <dbReference type="SAM" id="MobiDB-lite"/>
    </source>
</evidence>
<accession>A0A8H3E7E9</accession>
<evidence type="ECO:0000313" key="2">
    <source>
        <dbReference type="EMBL" id="CAE7176554.1"/>
    </source>
</evidence>
<sequence length="392" mass="44491">MVWFENGLHTHSLQLIKSPIKPVANSIFALISIQRSAAVMPESTHESPDNNTANNENSPILRRKRTNNQLILNRLPPEVLSHIFFIGTQYDRQVWRWESRNIWSQHIASHVCSHWREVAIGTSSLWTFIHILGPPSEYTALHITRAGDALVDILIDMFALVPYPNFPYDPLRSVRPTAETLRFLTTHGAGPCRWRSFLVRFPESDLLPVFISFLNRTASISLQLLRFECANWMLHNQNSNNEAVLGDNTEGTRHHHDKYRTLLGSSLPALREVELVSISAPYVYTPQPIAALPALRTLSIAPSSPYSVDLTNLLLANPQLESLYLQGGYYYGDEPRSNRPDRDLIRPVIMPSLRSLSVNALDNAQWVMHMLSTIKAPKLNSGKTCIVYSLWK</sequence>
<reference evidence="2" key="1">
    <citation type="submission" date="2021-01" db="EMBL/GenBank/DDBJ databases">
        <authorList>
            <person name="Kaushik A."/>
        </authorList>
    </citation>
    <scope>NUCLEOTIDE SEQUENCE</scope>
    <source>
        <strain evidence="2">AG5</strain>
    </source>
</reference>
<comment type="caution">
    <text evidence="2">The sequence shown here is derived from an EMBL/GenBank/DDBJ whole genome shotgun (WGS) entry which is preliminary data.</text>
</comment>
<dbReference type="Gene3D" id="1.20.1280.50">
    <property type="match status" value="1"/>
</dbReference>
<proteinExistence type="predicted"/>
<feature type="region of interest" description="Disordered" evidence="1">
    <location>
        <begin position="41"/>
        <end position="60"/>
    </location>
</feature>
<dbReference type="EMBL" id="CAJNJQ010002467">
    <property type="protein sequence ID" value="CAE7176554.1"/>
    <property type="molecule type" value="Genomic_DNA"/>
</dbReference>
<dbReference type="AlphaFoldDB" id="A0A8H3E7E9"/>
<feature type="compositionally biased region" description="Polar residues" evidence="1">
    <location>
        <begin position="49"/>
        <end position="58"/>
    </location>
</feature>
<gene>
    <name evidence="2" type="ORF">RDB_LOCUS112424</name>
</gene>
<organism evidence="2 3">
    <name type="scientific">Rhizoctonia solani</name>
    <dbReference type="NCBI Taxonomy" id="456999"/>
    <lineage>
        <taxon>Eukaryota</taxon>
        <taxon>Fungi</taxon>
        <taxon>Dikarya</taxon>
        <taxon>Basidiomycota</taxon>
        <taxon>Agaricomycotina</taxon>
        <taxon>Agaricomycetes</taxon>
        <taxon>Cantharellales</taxon>
        <taxon>Ceratobasidiaceae</taxon>
        <taxon>Rhizoctonia</taxon>
    </lineage>
</organism>
<dbReference type="Proteomes" id="UP000663827">
    <property type="component" value="Unassembled WGS sequence"/>
</dbReference>
<evidence type="ECO:0008006" key="4">
    <source>
        <dbReference type="Google" id="ProtNLM"/>
    </source>
</evidence>
<protein>
    <recommendedName>
        <fullName evidence="4">F-box domain-containing protein</fullName>
    </recommendedName>
</protein>